<reference evidence="2 3" key="1">
    <citation type="submission" date="2024-08" db="EMBL/GenBank/DDBJ databases">
        <title>Draft Genome Sequence of Legionella lytica strain DSB2004, Isolated From a Fire Sprinkler System.</title>
        <authorList>
            <person name="Everhart A.D."/>
            <person name="Kidane D.T."/>
            <person name="Farone A.L."/>
            <person name="Farone M.B."/>
        </authorList>
    </citation>
    <scope>NUCLEOTIDE SEQUENCE [LARGE SCALE GENOMIC DNA]</scope>
    <source>
        <strain evidence="2 3">DSB2004</strain>
    </source>
</reference>
<dbReference type="EMBL" id="JBGORX010000001">
    <property type="protein sequence ID" value="MFJ1267095.1"/>
    <property type="molecule type" value="Genomic_DNA"/>
</dbReference>
<keyword evidence="3" id="KW-1185">Reference proteome</keyword>
<dbReference type="Proteomes" id="UP001615550">
    <property type="component" value="Unassembled WGS sequence"/>
</dbReference>
<dbReference type="Pfam" id="PF13302">
    <property type="entry name" value="Acetyltransf_3"/>
    <property type="match status" value="1"/>
</dbReference>
<dbReference type="EC" id="2.3.-.-" evidence="2"/>
<dbReference type="GO" id="GO:0016746">
    <property type="term" value="F:acyltransferase activity"/>
    <property type="evidence" value="ECO:0007669"/>
    <property type="project" value="UniProtKB-KW"/>
</dbReference>
<organism evidence="2 3">
    <name type="scientific">Legionella lytica</name>
    <dbReference type="NCBI Taxonomy" id="96232"/>
    <lineage>
        <taxon>Bacteria</taxon>
        <taxon>Pseudomonadati</taxon>
        <taxon>Pseudomonadota</taxon>
        <taxon>Gammaproteobacteria</taxon>
        <taxon>Legionellales</taxon>
        <taxon>Legionellaceae</taxon>
        <taxon>Legionella</taxon>
    </lineage>
</organism>
<sequence length="231" mass="26409">MKVIYTSKKLGNVLISSELNQYTIFSSRVRAKSLNQEDEAELIEKYTRLLSNPENVKLFGAGKAWTSSEVTEFIQAELKNWNCGNKFSVFSIYHARSQEFMGFLQVRHAVDDFSHIGVGHTNVSEIAYILDQDFWGKGYGTELAILGKKFIKHIISESEVTLEKNIKEIVATVHPENEGSKRILEKTLKHQEPEEFIKFGGQPRLLFFKNLKNKVVVPELEQSEVVWAAKL</sequence>
<accession>A0ABW8D317</accession>
<dbReference type="InterPro" id="IPR000182">
    <property type="entry name" value="GNAT_dom"/>
</dbReference>
<dbReference type="SUPFAM" id="SSF55729">
    <property type="entry name" value="Acyl-CoA N-acyltransferases (Nat)"/>
    <property type="match status" value="1"/>
</dbReference>
<evidence type="ECO:0000313" key="3">
    <source>
        <dbReference type="Proteomes" id="UP001615550"/>
    </source>
</evidence>
<protein>
    <submittedName>
        <fullName evidence="2">GNAT family N-acetyltransferase</fullName>
        <ecNumber evidence="2">2.3.-.-</ecNumber>
    </submittedName>
</protein>
<proteinExistence type="predicted"/>
<evidence type="ECO:0000313" key="2">
    <source>
        <dbReference type="EMBL" id="MFJ1267095.1"/>
    </source>
</evidence>
<evidence type="ECO:0000259" key="1">
    <source>
        <dbReference type="Pfam" id="PF13302"/>
    </source>
</evidence>
<name>A0ABW8D317_9GAMM</name>
<feature type="domain" description="N-acetyltransferase" evidence="1">
    <location>
        <begin position="43"/>
        <end position="186"/>
    </location>
</feature>
<dbReference type="InterPro" id="IPR051531">
    <property type="entry name" value="N-acetyltransferase"/>
</dbReference>
<dbReference type="Gene3D" id="3.40.630.30">
    <property type="match status" value="1"/>
</dbReference>
<dbReference type="PANTHER" id="PTHR43792:SF1">
    <property type="entry name" value="N-ACETYLTRANSFERASE DOMAIN-CONTAINING PROTEIN"/>
    <property type="match status" value="1"/>
</dbReference>
<keyword evidence="2" id="KW-0808">Transferase</keyword>
<keyword evidence="2" id="KW-0012">Acyltransferase</keyword>
<dbReference type="PANTHER" id="PTHR43792">
    <property type="entry name" value="GNAT FAMILY, PUTATIVE (AFU_ORTHOLOGUE AFUA_3G00765)-RELATED-RELATED"/>
    <property type="match status" value="1"/>
</dbReference>
<dbReference type="InterPro" id="IPR016181">
    <property type="entry name" value="Acyl_CoA_acyltransferase"/>
</dbReference>
<comment type="caution">
    <text evidence="2">The sequence shown here is derived from an EMBL/GenBank/DDBJ whole genome shotgun (WGS) entry which is preliminary data.</text>
</comment>
<dbReference type="RefSeq" id="WP_400185613.1">
    <property type="nucleotide sequence ID" value="NZ_JBGORX010000001.1"/>
</dbReference>
<gene>
    <name evidence="2" type="ORF">ACD661_00830</name>
</gene>